<feature type="region of interest" description="Disordered" evidence="1">
    <location>
        <begin position="32"/>
        <end position="51"/>
    </location>
</feature>
<reference evidence="2" key="1">
    <citation type="submission" date="2018-12" db="EMBL/GenBank/DDBJ databases">
        <authorList>
            <person name="Syme R.A."/>
            <person name="Farfan-Caceres L."/>
            <person name="Lichtenzveig J."/>
        </authorList>
    </citation>
    <scope>NUCLEOTIDE SEQUENCE</scope>
    <source>
        <strain evidence="2">Al4</strain>
    </source>
</reference>
<evidence type="ECO:0000313" key="2">
    <source>
        <dbReference type="EMBL" id="KAF9692994.1"/>
    </source>
</evidence>
<reference evidence="2" key="2">
    <citation type="submission" date="2020-09" db="EMBL/GenBank/DDBJ databases">
        <title>Reference genome assembly for Australian Ascochyta lentis isolate Al4.</title>
        <authorList>
            <person name="Lee R.C."/>
            <person name="Farfan-Caceres L.M."/>
            <person name="Debler J.W."/>
            <person name="Williams A.H."/>
            <person name="Henares B.M."/>
        </authorList>
    </citation>
    <scope>NUCLEOTIDE SEQUENCE</scope>
    <source>
        <strain evidence="2">Al4</strain>
    </source>
</reference>
<evidence type="ECO:0000256" key="1">
    <source>
        <dbReference type="SAM" id="MobiDB-lite"/>
    </source>
</evidence>
<accession>A0A8H7ME84</accession>
<gene>
    <name evidence="2" type="ORF">EKO04_009190</name>
</gene>
<feature type="compositionally biased region" description="Basic and acidic residues" evidence="1">
    <location>
        <begin position="473"/>
        <end position="486"/>
    </location>
</feature>
<dbReference type="EMBL" id="RZGK01000017">
    <property type="protein sequence ID" value="KAF9692994.1"/>
    <property type="molecule type" value="Genomic_DNA"/>
</dbReference>
<proteinExistence type="predicted"/>
<dbReference type="Proteomes" id="UP000651452">
    <property type="component" value="Unassembled WGS sequence"/>
</dbReference>
<name>A0A8H7ME84_9PLEO</name>
<feature type="compositionally biased region" description="Basic and acidic residues" evidence="1">
    <location>
        <begin position="32"/>
        <end position="41"/>
    </location>
</feature>
<dbReference type="OrthoDB" id="3798768at2759"/>
<keyword evidence="3" id="KW-1185">Reference proteome</keyword>
<comment type="caution">
    <text evidence="2">The sequence shown here is derived from an EMBL/GenBank/DDBJ whole genome shotgun (WGS) entry which is preliminary data.</text>
</comment>
<feature type="compositionally biased region" description="Polar residues" evidence="1">
    <location>
        <begin position="455"/>
        <end position="469"/>
    </location>
</feature>
<dbReference type="AlphaFoldDB" id="A0A8H7ME84"/>
<protein>
    <submittedName>
        <fullName evidence="2">Uncharacterized protein</fullName>
    </submittedName>
</protein>
<evidence type="ECO:0000313" key="3">
    <source>
        <dbReference type="Proteomes" id="UP000651452"/>
    </source>
</evidence>
<feature type="region of interest" description="Disordered" evidence="1">
    <location>
        <begin position="384"/>
        <end position="507"/>
    </location>
</feature>
<sequence>MSSQPSFYGHPNLPLMQNILARDLAVSPNLHSDDDGWDKNGRPLSITQPTVAVPTTHLKTTAPESQHSQPLPLAANSQGWMDAVNVADAANAALQKRQQLLTETINQPPLMKPISVGKEVVEESQMAAVKIQRSASILSLHQTTMTAETQRPTTTIKATKPQIPIIPDRISMTTRVSVSSPLPEQDQIDVVTRSGARAEPSPAPKLKRSIRSSIRRTASRAFGGTLAVLRIGGDDSPASESSKASIAMAKWNALLLQHQQQCKTMEGAYRPFRDTIEEAFDSKYVELRGEGRFLIHDEPVELPVRLSSKLPVELPVEEKEATAPSEAEGAWLMHSKKEDKITEFHDPHTGSVWRSISTSESLRVKDGFLVCSPPMSPQTAALESGLTYAPDPPTLPKMPQSEQPGPDVGDWHEPTPIPTGSHRPLSSRPVMDDEHSHKSSPSSGSKLPRPAVSGVNGSSATGHINSNIQADAAKIDRTPYKSRKDSVQPGALQPRDRYPRIQTVPKR</sequence>
<organism evidence="2 3">
    <name type="scientific">Ascochyta lentis</name>
    <dbReference type="NCBI Taxonomy" id="205686"/>
    <lineage>
        <taxon>Eukaryota</taxon>
        <taxon>Fungi</taxon>
        <taxon>Dikarya</taxon>
        <taxon>Ascomycota</taxon>
        <taxon>Pezizomycotina</taxon>
        <taxon>Dothideomycetes</taxon>
        <taxon>Pleosporomycetidae</taxon>
        <taxon>Pleosporales</taxon>
        <taxon>Pleosporineae</taxon>
        <taxon>Didymellaceae</taxon>
        <taxon>Ascochyta</taxon>
    </lineage>
</organism>